<name>A0A4R3RHX0_9HYPH</name>
<dbReference type="Proteomes" id="UP000295507">
    <property type="component" value="Unassembled WGS sequence"/>
</dbReference>
<dbReference type="EMBL" id="SMBK01000013">
    <property type="protein sequence ID" value="TCU34027.1"/>
    <property type="molecule type" value="Genomic_DNA"/>
</dbReference>
<evidence type="ECO:0000313" key="1">
    <source>
        <dbReference type="EMBL" id="TCU34027.1"/>
    </source>
</evidence>
<protein>
    <submittedName>
        <fullName evidence="1">Uncharacterized protein</fullName>
    </submittedName>
</protein>
<evidence type="ECO:0000313" key="2">
    <source>
        <dbReference type="Proteomes" id="UP000295507"/>
    </source>
</evidence>
<comment type="caution">
    <text evidence="1">The sequence shown here is derived from an EMBL/GenBank/DDBJ whole genome shotgun (WGS) entry which is preliminary data.</text>
</comment>
<proteinExistence type="predicted"/>
<organism evidence="1 2">
    <name type="scientific">Rhizobium azibense</name>
    <dbReference type="NCBI Taxonomy" id="1136135"/>
    <lineage>
        <taxon>Bacteria</taxon>
        <taxon>Pseudomonadati</taxon>
        <taxon>Pseudomonadota</taxon>
        <taxon>Alphaproteobacteria</taxon>
        <taxon>Hyphomicrobiales</taxon>
        <taxon>Rhizobiaceae</taxon>
        <taxon>Rhizobium/Agrobacterium group</taxon>
        <taxon>Rhizobium</taxon>
    </lineage>
</organism>
<dbReference type="RefSeq" id="WP_132552807.1">
    <property type="nucleotide sequence ID" value="NZ_SMBK01000013.1"/>
</dbReference>
<reference evidence="1 2" key="1">
    <citation type="submission" date="2019-03" db="EMBL/GenBank/DDBJ databases">
        <title>Genomic Encyclopedia of Type Strains, Phase IV (KMG-V): Genome sequencing to study the core and pangenomes of soil and plant-associated prokaryotes.</title>
        <authorList>
            <person name="Whitman W."/>
        </authorList>
    </citation>
    <scope>NUCLEOTIDE SEQUENCE [LARGE SCALE GENOMIC DNA]</scope>
    <source>
        <strain evidence="1 2">IE4868</strain>
    </source>
</reference>
<dbReference type="AlphaFoldDB" id="A0A4R3RHX0"/>
<accession>A0A4R3RHX0</accession>
<sequence>MSEIPVTADMVEAAKAAYWTEAHSGGGYGDKCYEAAIQAALSAAPTPKIGASRDDIAKIIDPVNFNVTAASYGTDEEGFKRSFAYGAQLVALEKADKVISLLSREAASDQLVIADTDRLKIPRLTAAWGGIANAPEGLVDHALKAAKEAMVEPVAWQTMDTAPKDRPILLDMSYYFDNDKTPTEIYVVGEYVESDNDYVWDIGDEVHRKNAPVGWIDIPKTTIRRDEPMFVTGKRVRFALQPSGKGE</sequence>
<gene>
    <name evidence="1" type="ORF">EV129_11310</name>
</gene>